<sequence>SFFVPLQVRNNEQYLKDAGYEMGSRLESQHATLADVVYLYANNLTDWLILIILKQKEIENLCQIVQQDIIMPNFNE</sequence>
<accession>A0ABN7X670</accession>
<organism evidence="1 2">
    <name type="scientific">Gigaspora margarita</name>
    <dbReference type="NCBI Taxonomy" id="4874"/>
    <lineage>
        <taxon>Eukaryota</taxon>
        <taxon>Fungi</taxon>
        <taxon>Fungi incertae sedis</taxon>
        <taxon>Mucoromycota</taxon>
        <taxon>Glomeromycotina</taxon>
        <taxon>Glomeromycetes</taxon>
        <taxon>Diversisporales</taxon>
        <taxon>Gigasporaceae</taxon>
        <taxon>Gigaspora</taxon>
    </lineage>
</organism>
<evidence type="ECO:0000313" key="2">
    <source>
        <dbReference type="Proteomes" id="UP000789901"/>
    </source>
</evidence>
<proteinExistence type="predicted"/>
<protein>
    <submittedName>
        <fullName evidence="1">45600_t:CDS:1</fullName>
    </submittedName>
</protein>
<dbReference type="EMBL" id="CAJVQB010089131">
    <property type="protein sequence ID" value="CAG8847766.1"/>
    <property type="molecule type" value="Genomic_DNA"/>
</dbReference>
<name>A0ABN7X670_GIGMA</name>
<reference evidence="1 2" key="1">
    <citation type="submission" date="2021-06" db="EMBL/GenBank/DDBJ databases">
        <authorList>
            <person name="Kallberg Y."/>
            <person name="Tangrot J."/>
            <person name="Rosling A."/>
        </authorList>
    </citation>
    <scope>NUCLEOTIDE SEQUENCE [LARGE SCALE GENOMIC DNA]</scope>
    <source>
        <strain evidence="1 2">120-4 pot B 10/14</strain>
    </source>
</reference>
<dbReference type="Proteomes" id="UP000789901">
    <property type="component" value="Unassembled WGS sequence"/>
</dbReference>
<comment type="caution">
    <text evidence="1">The sequence shown here is derived from an EMBL/GenBank/DDBJ whole genome shotgun (WGS) entry which is preliminary data.</text>
</comment>
<feature type="non-terminal residue" evidence="1">
    <location>
        <position position="76"/>
    </location>
</feature>
<evidence type="ECO:0000313" key="1">
    <source>
        <dbReference type="EMBL" id="CAG8847766.1"/>
    </source>
</evidence>
<keyword evidence="2" id="KW-1185">Reference proteome</keyword>
<gene>
    <name evidence="1" type="ORF">GMARGA_LOCUS38837</name>
</gene>
<feature type="non-terminal residue" evidence="1">
    <location>
        <position position="1"/>
    </location>
</feature>